<evidence type="ECO:0000259" key="5">
    <source>
        <dbReference type="Pfam" id="PF12849"/>
    </source>
</evidence>
<feature type="chain" id="PRO_5044997700" description="Phosphate-binding protein" evidence="4">
    <location>
        <begin position="23"/>
        <end position="330"/>
    </location>
</feature>
<dbReference type="SUPFAM" id="SSF53850">
    <property type="entry name" value="Periplasmic binding protein-like II"/>
    <property type="match status" value="1"/>
</dbReference>
<dbReference type="EMBL" id="JARWAN010000007">
    <property type="protein sequence ID" value="MDR5898547.1"/>
    <property type="molecule type" value="Genomic_DNA"/>
</dbReference>
<comment type="function">
    <text evidence="4">Involved in the system for phosphate transport across the cytoplasmic membrane.</text>
</comment>
<reference evidence="6 7" key="1">
    <citation type="submission" date="2023-04" db="EMBL/GenBank/DDBJ databases">
        <title>A long-awaited taxogenomic arrangement of the family Halomonadaceae.</title>
        <authorList>
            <person name="De La Haba R."/>
            <person name="Chuvochina M."/>
            <person name="Wittouck S."/>
            <person name="Arahal D.R."/>
            <person name="Sanchez-Porro C."/>
            <person name="Hugenholtz P."/>
            <person name="Ventosa A."/>
        </authorList>
    </citation>
    <scope>NUCLEOTIDE SEQUENCE [LARGE SCALE GENOMIC DNA]</scope>
    <source>
        <strain evidence="6 7">DSM 21020</strain>
    </source>
</reference>
<dbReference type="Pfam" id="PF12849">
    <property type="entry name" value="PBP_like_2"/>
    <property type="match status" value="1"/>
</dbReference>
<name>A0ABU1H473_9GAMM</name>
<feature type="domain" description="PBP" evidence="5">
    <location>
        <begin position="17"/>
        <end position="277"/>
    </location>
</feature>
<dbReference type="InterPro" id="IPR024370">
    <property type="entry name" value="PBP_domain"/>
</dbReference>
<proteinExistence type="inferred from homology"/>
<comment type="subcellular location">
    <subcellularLocation>
        <location evidence="4">Periplasm</location>
    </subcellularLocation>
    <subcellularLocation>
        <location evidence="4">Secreted</location>
    </subcellularLocation>
</comment>
<comment type="similarity">
    <text evidence="1 4">Belongs to the PstS family.</text>
</comment>
<dbReference type="CDD" id="cd13654">
    <property type="entry name" value="PBP2_phosphate_like_2"/>
    <property type="match status" value="1"/>
</dbReference>
<sequence length="330" mass="36297">MKKHLMFGAVIAGSLVAHNAAAVDTVQVDGSSTVFPISEAMAEEFGNKHRGEIRVTVGLSGTGGGFKKFCRGETDITGASRPIRPEELELCKENGVKFSELPVAMDALSVVVNPQNDWVDYLTVEELKNVWEPEAQGVITNWNQIREGFPDRDLNLYGAGTDSGTYDYFTAAIVGKEHSSRGDFTASEDDNVLVQGVANDHNALGFFGLAYFLENQDKLKAVPISWKGGDPVEPSKETAGDGEYQPLTRPLYFYANVESVENKDYVEKFLEFIFQEENGELVSEVGYVPLGQKVRDAALRVLHARENGTAYQGSEVGVDVVETLEREKHY</sequence>
<organism evidence="6 7">
    <name type="scientific">Vreelandella vilamensis</name>
    <dbReference type="NCBI Taxonomy" id="531309"/>
    <lineage>
        <taxon>Bacteria</taxon>
        <taxon>Pseudomonadati</taxon>
        <taxon>Pseudomonadota</taxon>
        <taxon>Gammaproteobacteria</taxon>
        <taxon>Oceanospirillales</taxon>
        <taxon>Halomonadaceae</taxon>
        <taxon>Vreelandella</taxon>
    </lineage>
</organism>
<evidence type="ECO:0000256" key="2">
    <source>
        <dbReference type="ARBA" id="ARBA00022448"/>
    </source>
</evidence>
<evidence type="ECO:0000256" key="4">
    <source>
        <dbReference type="RuleBase" id="RU367119"/>
    </source>
</evidence>
<dbReference type="RefSeq" id="WP_309655460.1">
    <property type="nucleotide sequence ID" value="NZ_JARWAN010000007.1"/>
</dbReference>
<evidence type="ECO:0000313" key="7">
    <source>
        <dbReference type="Proteomes" id="UP001254564"/>
    </source>
</evidence>
<keyword evidence="3 4" id="KW-0732">Signal</keyword>
<dbReference type="PANTHER" id="PTHR30570:SF1">
    <property type="entry name" value="PHOSPHATE-BINDING PROTEIN PSTS"/>
    <property type="match status" value="1"/>
</dbReference>
<dbReference type="NCBIfam" id="TIGR02136">
    <property type="entry name" value="ptsS_2"/>
    <property type="match status" value="1"/>
</dbReference>
<evidence type="ECO:0000256" key="3">
    <source>
        <dbReference type="ARBA" id="ARBA00022729"/>
    </source>
</evidence>
<dbReference type="InterPro" id="IPR011862">
    <property type="entry name" value="Phos-bd"/>
</dbReference>
<protein>
    <recommendedName>
        <fullName evidence="4">Phosphate-binding protein</fullName>
    </recommendedName>
</protein>
<evidence type="ECO:0000313" key="6">
    <source>
        <dbReference type="EMBL" id="MDR5898547.1"/>
    </source>
</evidence>
<feature type="signal peptide" evidence="4">
    <location>
        <begin position="1"/>
        <end position="22"/>
    </location>
</feature>
<keyword evidence="4" id="KW-0592">Phosphate transport</keyword>
<keyword evidence="2 4" id="KW-0813">Transport</keyword>
<evidence type="ECO:0000256" key="1">
    <source>
        <dbReference type="ARBA" id="ARBA00008725"/>
    </source>
</evidence>
<keyword evidence="4" id="KW-0964">Secreted</keyword>
<dbReference type="PANTHER" id="PTHR30570">
    <property type="entry name" value="PERIPLASMIC PHOSPHATE BINDING COMPONENT OF PHOSPHATE ABC TRANSPORTER"/>
    <property type="match status" value="1"/>
</dbReference>
<comment type="caution">
    <text evidence="6">The sequence shown here is derived from an EMBL/GenBank/DDBJ whole genome shotgun (WGS) entry which is preliminary data.</text>
</comment>
<keyword evidence="7" id="KW-1185">Reference proteome</keyword>
<dbReference type="Gene3D" id="3.40.190.10">
    <property type="entry name" value="Periplasmic binding protein-like II"/>
    <property type="match status" value="2"/>
</dbReference>
<dbReference type="InterPro" id="IPR050811">
    <property type="entry name" value="Phosphate_ABC_transporter"/>
</dbReference>
<accession>A0ABU1H473</accession>
<dbReference type="Proteomes" id="UP001254564">
    <property type="component" value="Unassembled WGS sequence"/>
</dbReference>
<keyword evidence="4" id="KW-0574">Periplasm</keyword>
<gene>
    <name evidence="6" type="ORF">QC823_06040</name>
</gene>